<evidence type="ECO:0000259" key="1">
    <source>
        <dbReference type="PROSITE" id="PS50801"/>
    </source>
</evidence>
<dbReference type="OrthoDB" id="3695774at2"/>
<dbReference type="Pfam" id="PF13466">
    <property type="entry name" value="STAS_2"/>
    <property type="match status" value="1"/>
</dbReference>
<dbReference type="InterPro" id="IPR036513">
    <property type="entry name" value="STAS_dom_sf"/>
</dbReference>
<dbReference type="InterPro" id="IPR058548">
    <property type="entry name" value="MlaB-like_STAS"/>
</dbReference>
<organism evidence="2 3">
    <name type="scientific">Streptomyces cinnamoneus</name>
    <name type="common">Streptoverticillium cinnamoneum</name>
    <dbReference type="NCBI Taxonomy" id="53446"/>
    <lineage>
        <taxon>Bacteria</taxon>
        <taxon>Bacillati</taxon>
        <taxon>Actinomycetota</taxon>
        <taxon>Actinomycetes</taxon>
        <taxon>Kitasatosporales</taxon>
        <taxon>Streptomycetaceae</taxon>
        <taxon>Streptomyces</taxon>
        <taxon>Streptomyces cinnamoneus group</taxon>
    </lineage>
</organism>
<dbReference type="Proteomes" id="UP000222531">
    <property type="component" value="Unassembled WGS sequence"/>
</dbReference>
<dbReference type="EMBL" id="NHZO01000070">
    <property type="protein sequence ID" value="PHQ52889.1"/>
    <property type="molecule type" value="Genomic_DNA"/>
</dbReference>
<keyword evidence="3" id="KW-1185">Reference proteome</keyword>
<dbReference type="SUPFAM" id="SSF52091">
    <property type="entry name" value="SpoIIaa-like"/>
    <property type="match status" value="1"/>
</dbReference>
<comment type="caution">
    <text evidence="2">The sequence shown here is derived from an EMBL/GenBank/DDBJ whole genome shotgun (WGS) entry which is preliminary data.</text>
</comment>
<evidence type="ECO:0000313" key="2">
    <source>
        <dbReference type="EMBL" id="PHQ52889.1"/>
    </source>
</evidence>
<dbReference type="PROSITE" id="PS50801">
    <property type="entry name" value="STAS"/>
    <property type="match status" value="1"/>
</dbReference>
<reference evidence="2 3" key="1">
    <citation type="journal article" date="2017" name="Biochemistry">
        <title>Identification of the Biosynthetic Pathway for the Antibiotic Bicyclomycin.</title>
        <authorList>
            <person name="Patteson J."/>
            <person name="Cai W."/>
            <person name="Johnson R.A."/>
            <person name="Santa Maria K."/>
            <person name="Li B."/>
        </authorList>
    </citation>
    <scope>NUCLEOTIDE SEQUENCE [LARGE SCALE GENOMIC DNA]</scope>
    <source>
        <strain evidence="2 3">ATCC 21532</strain>
    </source>
</reference>
<gene>
    <name evidence="2" type="ORF">BLA24_04815</name>
</gene>
<accession>A0A2G1XP06</accession>
<sequence length="120" mass="12661">MRPGDVPYGEGTDYGGPSLRAALCVGLLVERPGLRMAGEVSLSTHPTWEGALESLPGLGKDPCLELAAVTFIDVAGATALACMAQRLGSGRRVIVDRPPPSLRRTLETFWSELAAIEVTV</sequence>
<proteinExistence type="predicted"/>
<name>A0A2G1XP06_STRCJ</name>
<evidence type="ECO:0000313" key="3">
    <source>
        <dbReference type="Proteomes" id="UP000222531"/>
    </source>
</evidence>
<protein>
    <recommendedName>
        <fullName evidence="1">STAS domain-containing protein</fullName>
    </recommendedName>
</protein>
<feature type="domain" description="STAS" evidence="1">
    <location>
        <begin position="34"/>
        <end position="107"/>
    </location>
</feature>
<dbReference type="Gene3D" id="3.30.750.24">
    <property type="entry name" value="STAS domain"/>
    <property type="match status" value="1"/>
</dbReference>
<dbReference type="RefSeq" id="WP_099197907.1">
    <property type="nucleotide sequence ID" value="NZ_JBIRXA010000007.1"/>
</dbReference>
<dbReference type="InterPro" id="IPR002645">
    <property type="entry name" value="STAS_dom"/>
</dbReference>
<dbReference type="AlphaFoldDB" id="A0A2G1XP06"/>